<protein>
    <submittedName>
        <fullName evidence="1">ORF c20929_g3_i1|g.26322 c20929_g3_i1|m.263 22 type:3prime_partial len:182 (-) protein</fullName>
    </submittedName>
</protein>
<gene>
    <name evidence="1" type="ORF">g.26322</name>
</gene>
<feature type="non-terminal residue" evidence="1">
    <location>
        <position position="181"/>
    </location>
</feature>
<proteinExistence type="predicted"/>
<name>A0A0C9R1R3_9HYME</name>
<dbReference type="EMBL" id="GBYB01006762">
    <property type="protein sequence ID" value="JAG76529.1"/>
    <property type="molecule type" value="Transcribed_RNA"/>
</dbReference>
<organism evidence="1">
    <name type="scientific">Fopius arisanus</name>
    <dbReference type="NCBI Taxonomy" id="64838"/>
    <lineage>
        <taxon>Eukaryota</taxon>
        <taxon>Metazoa</taxon>
        <taxon>Ecdysozoa</taxon>
        <taxon>Arthropoda</taxon>
        <taxon>Hexapoda</taxon>
        <taxon>Insecta</taxon>
        <taxon>Pterygota</taxon>
        <taxon>Neoptera</taxon>
        <taxon>Endopterygota</taxon>
        <taxon>Hymenoptera</taxon>
        <taxon>Apocrita</taxon>
        <taxon>Ichneumonoidea</taxon>
        <taxon>Braconidae</taxon>
        <taxon>Opiinae</taxon>
        <taxon>Fopius</taxon>
    </lineage>
</organism>
<accession>A0A0C9R1R3</accession>
<sequence>MSRRPPPMYFLTITKTPTLTVDIHSSTRFTVIYQWITILSPPPVVIYHLHKSTSHLVYFFATPAYFTSIFCNSTPYIALRSPIPFPLPPRGARQTIDLRYHEDPVSNYHLDADFHLLSIFIMNIYVQSSRYVMISRMTSVRKELWWWPLSLRLVVLWWIDSRWTVLTTLVPPSDWQCNGYQ</sequence>
<reference evidence="1" key="1">
    <citation type="submission" date="2015-01" db="EMBL/GenBank/DDBJ databases">
        <title>Transcriptome Assembly of Fopius arisanus.</title>
        <authorList>
            <person name="Geib S."/>
        </authorList>
    </citation>
    <scope>NUCLEOTIDE SEQUENCE</scope>
</reference>
<dbReference type="AlphaFoldDB" id="A0A0C9R1R3"/>
<evidence type="ECO:0000313" key="1">
    <source>
        <dbReference type="EMBL" id="JAG76529.1"/>
    </source>
</evidence>